<sequence>MQIIIGFGNELRGEDSFGIEVLKKLQNSNLSNTKFISTLQLTPELCLELKEAENIIFIDAAYSLDESYTLSCSLKQTNFSNSVSHHLSIEVILTMLEKLYDKKIAFEIFSMQTKNFDKIVNKKRYEEAVKKTVNFIKTANF</sequence>
<dbReference type="GO" id="GO:0004175">
    <property type="term" value="F:endopeptidase activity"/>
    <property type="evidence" value="ECO:0007669"/>
    <property type="project" value="TreeGrafter"/>
</dbReference>
<keyword evidence="2" id="KW-1185">Reference proteome</keyword>
<reference evidence="1 2" key="1">
    <citation type="submission" date="2017-10" db="EMBL/GenBank/DDBJ databases">
        <title>Genomics of the genus Arcobacter.</title>
        <authorList>
            <person name="Perez-Cataluna A."/>
            <person name="Figueras M.J."/>
        </authorList>
    </citation>
    <scope>NUCLEOTIDE SEQUENCE [LARGE SCALE GENOMIC DNA]</scope>
    <source>
        <strain evidence="1 2">DSM 24636</strain>
    </source>
</reference>
<dbReference type="NCBIfam" id="TIGR00072">
    <property type="entry name" value="hydrog_prot"/>
    <property type="match status" value="1"/>
</dbReference>
<dbReference type="EMBL" id="PDKO01000009">
    <property type="protein sequence ID" value="RXJ62277.1"/>
    <property type="molecule type" value="Genomic_DNA"/>
</dbReference>
<evidence type="ECO:0000313" key="1">
    <source>
        <dbReference type="EMBL" id="RXJ62277.1"/>
    </source>
</evidence>
<dbReference type="PANTHER" id="PTHR30302:SF5">
    <property type="entry name" value="SLR1876 PROTEIN"/>
    <property type="match status" value="1"/>
</dbReference>
<dbReference type="GO" id="GO:0016485">
    <property type="term" value="P:protein processing"/>
    <property type="evidence" value="ECO:0007669"/>
    <property type="project" value="TreeGrafter"/>
</dbReference>
<protein>
    <recommendedName>
        <fullName evidence="3">Hydrogenase maturation protease</fullName>
    </recommendedName>
</protein>
<dbReference type="AlphaFoldDB" id="A0A4Q0XXF2"/>
<dbReference type="InterPro" id="IPR000671">
    <property type="entry name" value="Peptidase_A31"/>
</dbReference>
<dbReference type="Gene3D" id="3.40.50.1450">
    <property type="entry name" value="HybD-like"/>
    <property type="match status" value="1"/>
</dbReference>
<dbReference type="OrthoDB" id="512922at2"/>
<dbReference type="GO" id="GO:0008047">
    <property type="term" value="F:enzyme activator activity"/>
    <property type="evidence" value="ECO:0007669"/>
    <property type="project" value="InterPro"/>
</dbReference>
<comment type="caution">
    <text evidence="1">The sequence shown here is derived from an EMBL/GenBank/DDBJ whole genome shotgun (WGS) entry which is preliminary data.</text>
</comment>
<evidence type="ECO:0008006" key="3">
    <source>
        <dbReference type="Google" id="ProtNLM"/>
    </source>
</evidence>
<name>A0A4Q0XXF2_9BACT</name>
<dbReference type="InterPro" id="IPR023430">
    <property type="entry name" value="Pept_HybD-like_dom_sf"/>
</dbReference>
<evidence type="ECO:0000313" key="2">
    <source>
        <dbReference type="Proteomes" id="UP000290191"/>
    </source>
</evidence>
<dbReference type="Proteomes" id="UP000290191">
    <property type="component" value="Unassembled WGS sequence"/>
</dbReference>
<proteinExistence type="predicted"/>
<dbReference type="SUPFAM" id="SSF53163">
    <property type="entry name" value="HybD-like"/>
    <property type="match status" value="1"/>
</dbReference>
<accession>A0A4Q0XXF2</accession>
<gene>
    <name evidence="1" type="ORF">CRV06_11005</name>
</gene>
<dbReference type="PANTHER" id="PTHR30302">
    <property type="entry name" value="HYDROGENASE 1 MATURATION PROTEASE"/>
    <property type="match status" value="1"/>
</dbReference>
<dbReference type="STRING" id="877500.GCA_000935065_03488"/>
<dbReference type="RefSeq" id="WP_129082504.1">
    <property type="nucleotide sequence ID" value="NZ_CP041070.1"/>
</dbReference>
<organism evidence="1 2">
    <name type="scientific">Halarcobacter anaerophilus</name>
    <dbReference type="NCBI Taxonomy" id="877500"/>
    <lineage>
        <taxon>Bacteria</taxon>
        <taxon>Pseudomonadati</taxon>
        <taxon>Campylobacterota</taxon>
        <taxon>Epsilonproteobacteria</taxon>
        <taxon>Campylobacterales</taxon>
        <taxon>Arcobacteraceae</taxon>
        <taxon>Halarcobacter</taxon>
    </lineage>
</organism>